<accession>A0AAN6IHQ2</accession>
<evidence type="ECO:0000313" key="1">
    <source>
        <dbReference type="EMBL" id="KAI1617888.1"/>
    </source>
</evidence>
<proteinExistence type="predicted"/>
<gene>
    <name evidence="1" type="ORF">EDD36DRAFT_425179</name>
</gene>
<name>A0AAN6IHQ2_9EURO</name>
<organism evidence="1 2">
    <name type="scientific">Exophiala viscosa</name>
    <dbReference type="NCBI Taxonomy" id="2486360"/>
    <lineage>
        <taxon>Eukaryota</taxon>
        <taxon>Fungi</taxon>
        <taxon>Dikarya</taxon>
        <taxon>Ascomycota</taxon>
        <taxon>Pezizomycotina</taxon>
        <taxon>Eurotiomycetes</taxon>
        <taxon>Chaetothyriomycetidae</taxon>
        <taxon>Chaetothyriales</taxon>
        <taxon>Herpotrichiellaceae</taxon>
        <taxon>Exophiala</taxon>
    </lineage>
</organism>
<dbReference type="Proteomes" id="UP001203852">
    <property type="component" value="Unassembled WGS sequence"/>
</dbReference>
<reference evidence="1" key="1">
    <citation type="journal article" date="2022" name="bioRxiv">
        <title>Deciphering the potential niche of two novel black yeast fungi from a biological soil crust based on their genomes, phenotypes, and melanin regulation.</title>
        <authorList>
            <consortium name="DOE Joint Genome Institute"/>
            <person name="Carr E.C."/>
            <person name="Barton Q."/>
            <person name="Grambo S."/>
            <person name="Sullivan M."/>
            <person name="Renfro C.M."/>
            <person name="Kuo A."/>
            <person name="Pangilinan J."/>
            <person name="Lipzen A."/>
            <person name="Keymanesh K."/>
            <person name="Savage E."/>
            <person name="Barry K."/>
            <person name="Grigoriev I.V."/>
            <person name="Riekhof W.R."/>
            <person name="Harris S.S."/>
        </authorList>
    </citation>
    <scope>NUCLEOTIDE SEQUENCE</scope>
    <source>
        <strain evidence="1">JF 03-4F</strain>
    </source>
</reference>
<sequence>MSTPTVQVLGVSAVEDSLSSLKALSQSQRLRLHGRISIFNQDNSFDQVTIRLQGAIRTKIGSQVAVENLSSSIKVMSNLDFKPAYSASRNHTEEQHLDFICPMPNVLCKSSHCAAFDGFVPSMSLKGNTYVTQVTATTNRHLVQGRCDVVYWLEAEFLQSASSKVVRKVTCPVDVSSLQTPLEAEVASQSHFSLVERIAKPHMRALRLINSHSQPEVSIHMPKKLGYILSDSSRLATGCRSLCIPVSVNVRIPPHARRQAQSQIDSLRCSVKTQWYARKTFTTGHSAVESRVDSATVSKQTLAPVLPPLYNSTSNKDTMYTTQMELNLLLPESTTGPSVSTGLLKVSYTLDLAMKFEIMGSDGAKSAYNADFSLPVTLRPAQPESVISGRTFDPLLGYVEEDVHYAPPPYVY</sequence>
<keyword evidence="2" id="KW-1185">Reference proteome</keyword>
<dbReference type="AlphaFoldDB" id="A0AAN6IHQ2"/>
<evidence type="ECO:0000313" key="2">
    <source>
        <dbReference type="Proteomes" id="UP001203852"/>
    </source>
</evidence>
<dbReference type="EMBL" id="MU404350">
    <property type="protein sequence ID" value="KAI1617888.1"/>
    <property type="molecule type" value="Genomic_DNA"/>
</dbReference>
<protein>
    <submittedName>
        <fullName evidence="1">Uncharacterized protein</fullName>
    </submittedName>
</protein>
<comment type="caution">
    <text evidence="1">The sequence shown here is derived from an EMBL/GenBank/DDBJ whole genome shotgun (WGS) entry which is preliminary data.</text>
</comment>